<organism evidence="2 3">
    <name type="scientific">Psilocybe cf. subviscida</name>
    <dbReference type="NCBI Taxonomy" id="2480587"/>
    <lineage>
        <taxon>Eukaryota</taxon>
        <taxon>Fungi</taxon>
        <taxon>Dikarya</taxon>
        <taxon>Basidiomycota</taxon>
        <taxon>Agaricomycotina</taxon>
        <taxon>Agaricomycetes</taxon>
        <taxon>Agaricomycetidae</taxon>
        <taxon>Agaricales</taxon>
        <taxon>Agaricineae</taxon>
        <taxon>Strophariaceae</taxon>
        <taxon>Psilocybe</taxon>
    </lineage>
</organism>
<evidence type="ECO:0000256" key="1">
    <source>
        <dbReference type="SAM" id="MobiDB-lite"/>
    </source>
</evidence>
<feature type="compositionally biased region" description="Polar residues" evidence="1">
    <location>
        <begin position="35"/>
        <end position="45"/>
    </location>
</feature>
<dbReference type="Proteomes" id="UP000567179">
    <property type="component" value="Unassembled WGS sequence"/>
</dbReference>
<protein>
    <submittedName>
        <fullName evidence="2">Uncharacterized protein</fullName>
    </submittedName>
</protein>
<evidence type="ECO:0000313" key="2">
    <source>
        <dbReference type="EMBL" id="KAF5324302.1"/>
    </source>
</evidence>
<proteinExistence type="predicted"/>
<feature type="region of interest" description="Disordered" evidence="1">
    <location>
        <begin position="35"/>
        <end position="65"/>
    </location>
</feature>
<name>A0A8H5BJA9_9AGAR</name>
<dbReference type="AlphaFoldDB" id="A0A8H5BJA9"/>
<evidence type="ECO:0000313" key="3">
    <source>
        <dbReference type="Proteomes" id="UP000567179"/>
    </source>
</evidence>
<accession>A0A8H5BJA9</accession>
<reference evidence="2 3" key="1">
    <citation type="journal article" date="2020" name="ISME J.">
        <title>Uncovering the hidden diversity of litter-decomposition mechanisms in mushroom-forming fungi.</title>
        <authorList>
            <person name="Floudas D."/>
            <person name="Bentzer J."/>
            <person name="Ahren D."/>
            <person name="Johansson T."/>
            <person name="Persson P."/>
            <person name="Tunlid A."/>
        </authorList>
    </citation>
    <scope>NUCLEOTIDE SEQUENCE [LARGE SCALE GENOMIC DNA]</scope>
    <source>
        <strain evidence="2 3">CBS 101986</strain>
    </source>
</reference>
<sequence length="84" mass="9357">MALLFSVHSKLRFAQRNATTAALYVYPHILVSPSFFSSGTRNSNVGPEANGGSKTEPRKRNGYFHSTVLSRHYTEELEEGGKVR</sequence>
<dbReference type="EMBL" id="JAACJJ010000016">
    <property type="protein sequence ID" value="KAF5324302.1"/>
    <property type="molecule type" value="Genomic_DNA"/>
</dbReference>
<comment type="caution">
    <text evidence="2">The sequence shown here is derived from an EMBL/GenBank/DDBJ whole genome shotgun (WGS) entry which is preliminary data.</text>
</comment>
<keyword evidence="3" id="KW-1185">Reference proteome</keyword>
<gene>
    <name evidence="2" type="ORF">D9619_011095</name>
</gene>